<organism evidence="2 3">
    <name type="scientific">Luteitalea pratensis</name>
    <dbReference type="NCBI Taxonomy" id="1855912"/>
    <lineage>
        <taxon>Bacteria</taxon>
        <taxon>Pseudomonadati</taxon>
        <taxon>Acidobacteriota</taxon>
        <taxon>Vicinamibacteria</taxon>
        <taxon>Vicinamibacterales</taxon>
        <taxon>Vicinamibacteraceae</taxon>
        <taxon>Luteitalea</taxon>
    </lineage>
</organism>
<accession>A0A143PP32</accession>
<evidence type="ECO:0000313" key="2">
    <source>
        <dbReference type="EMBL" id="AMY10335.1"/>
    </source>
</evidence>
<dbReference type="STRING" id="1855912.LuPra_03565"/>
<sequence precursor="true">MSRMRRLALLLMCVVSSACAGTPAAPAADKGWLVGTSSRSVLPTVDGGHGYAAPERLPPDADADDPGVFAAQFDQGPITVGNGKDNAHWVRDDLRVRTLAVQRAGTDRVVVIASADVYMVFRPDAEELRRMVREVLPAERQGKVEVLIHATHNHHGPDTAFAVNPDWYRFFLEQTRDAVKEAVERLEPATLRVAEGTHYFGGSDLGGLRVYDPTLGVLQARAADGRVIATLVNWADHPESTLNWSPPRERIAAACKTLGWTAEACDAGGRYLTADYPGALARWLARRLGGEVIYINGAIGAMASPLDVPAWEVSERTPIGDGYTPPPNAVPPGSVGRDFLVRNFRKPILVGEQLGVAVEGLLRDAKPLEPSRLDVRHQPFFTRMSNIGFRKLAVVNAESGRSSLGFKPGELYTCPASGPKTESTCHDDGRAVDEDPVVGPIRKGDHTRSAVSLLQIGELTLAFLPGEVPGELVIGLPKGIKATPERWADETPSAHTPPDQITTPGYVKRLLPGTWTWAVGLGNDELGYILPLSDYRVLCVADKLGGAGACARLHQAGLIDFPDAVSGARCKKLADDPAALAALPEGAARDAVVGSCRYGQAMGRPQGHYEETNSAGWDVAADMLAAVATLTGKSDATQVNENFAGYHHRYPPPPPRP</sequence>
<reference evidence="2 3" key="1">
    <citation type="journal article" date="2016" name="Genome Announc.">
        <title>First Complete Genome Sequence of a Subdivision 6 Acidobacterium Strain.</title>
        <authorList>
            <person name="Huang S."/>
            <person name="Vieira S."/>
            <person name="Bunk B."/>
            <person name="Riedel T."/>
            <person name="Sproer C."/>
            <person name="Overmann J."/>
        </authorList>
    </citation>
    <scope>NUCLEOTIDE SEQUENCE [LARGE SCALE GENOMIC DNA]</scope>
    <source>
        <strain evidence="3">DSM 100886 HEG_-6_39</strain>
    </source>
</reference>
<dbReference type="PROSITE" id="PS51257">
    <property type="entry name" value="PROKAR_LIPOPROTEIN"/>
    <property type="match status" value="1"/>
</dbReference>
<dbReference type="AlphaFoldDB" id="A0A143PP32"/>
<feature type="signal peptide" evidence="1">
    <location>
        <begin position="1"/>
        <end position="20"/>
    </location>
</feature>
<name>A0A143PP32_LUTPR</name>
<feature type="chain" id="PRO_5007511801" description="Neutral/alkaline non-lysosomal ceramidase" evidence="1">
    <location>
        <begin position="21"/>
        <end position="657"/>
    </location>
</feature>
<dbReference type="Proteomes" id="UP000076079">
    <property type="component" value="Chromosome"/>
</dbReference>
<dbReference type="EMBL" id="CP015136">
    <property type="protein sequence ID" value="AMY10335.1"/>
    <property type="molecule type" value="Genomic_DNA"/>
</dbReference>
<dbReference type="KEGG" id="abac:LuPra_03565"/>
<evidence type="ECO:0008006" key="4">
    <source>
        <dbReference type="Google" id="ProtNLM"/>
    </source>
</evidence>
<protein>
    <recommendedName>
        <fullName evidence="4">Neutral/alkaline non-lysosomal ceramidase</fullName>
    </recommendedName>
</protein>
<evidence type="ECO:0000313" key="3">
    <source>
        <dbReference type="Proteomes" id="UP000076079"/>
    </source>
</evidence>
<keyword evidence="3" id="KW-1185">Reference proteome</keyword>
<reference evidence="3" key="2">
    <citation type="submission" date="2016-04" db="EMBL/GenBank/DDBJ databases">
        <title>First Complete Genome Sequence of a Subdivision 6 Acidobacterium.</title>
        <authorList>
            <person name="Huang S."/>
            <person name="Vieira S."/>
            <person name="Bunk B."/>
            <person name="Riedel T."/>
            <person name="Sproeer C."/>
            <person name="Overmann J."/>
        </authorList>
    </citation>
    <scope>NUCLEOTIDE SEQUENCE [LARGE SCALE GENOMIC DNA]</scope>
    <source>
        <strain evidence="3">DSM 100886 HEG_-6_39</strain>
    </source>
</reference>
<gene>
    <name evidence="2" type="ORF">LuPra_03565</name>
</gene>
<keyword evidence="1" id="KW-0732">Signal</keyword>
<evidence type="ECO:0000256" key="1">
    <source>
        <dbReference type="SAM" id="SignalP"/>
    </source>
</evidence>
<proteinExistence type="predicted"/>